<gene>
    <name evidence="3" type="primary">LOC115960450</name>
</gene>
<evidence type="ECO:0008006" key="5">
    <source>
        <dbReference type="Google" id="ProtNLM"/>
    </source>
</evidence>
<organism evidence="3 4">
    <name type="scientific">Quercus lobata</name>
    <name type="common">Valley oak</name>
    <dbReference type="NCBI Taxonomy" id="97700"/>
    <lineage>
        <taxon>Eukaryota</taxon>
        <taxon>Viridiplantae</taxon>
        <taxon>Streptophyta</taxon>
        <taxon>Embryophyta</taxon>
        <taxon>Tracheophyta</taxon>
        <taxon>Spermatophyta</taxon>
        <taxon>Magnoliopsida</taxon>
        <taxon>eudicotyledons</taxon>
        <taxon>Gunneridae</taxon>
        <taxon>Pentapetalae</taxon>
        <taxon>rosids</taxon>
        <taxon>fabids</taxon>
        <taxon>Fagales</taxon>
        <taxon>Fagaceae</taxon>
        <taxon>Quercus</taxon>
    </lineage>
</organism>
<dbReference type="FunFam" id="3.40.50.2000:FF:000108">
    <property type="entry name" value="UDP-glycosyltransferase 83A1"/>
    <property type="match status" value="1"/>
</dbReference>
<dbReference type="GO" id="GO:0080044">
    <property type="term" value="F:quercetin 7-O-glucosyltransferase activity"/>
    <property type="evidence" value="ECO:0007669"/>
    <property type="project" value="TreeGrafter"/>
</dbReference>
<sequence length="452" mass="50620">MGATNAHVLLISYPSQGHVAPFMKLSHLLVDHEVKVTFVITEFTHVRMKNALPELGEKQHLMRLVSLPDGLESEDDRKDERKLSSSIAQVLPGHLEDLIKKANQLGGDDDQITCVITDAAFMWALEIAEKMRLKRAVFWTSEPGLLASALNIPKLLEAGIIDKNGTPREDGKIQLSPNVPALSTSEFFWNWPENLEMQKTMFSYALAIQQKMKVSNWLLCHWFHDLHPAASDLLPNMLPIGPLLANEHPVGNLWREDLTCLSWLNEQPAGSVIYVAFGSTSLVSISQHQFDQIALGLELAGRPFLWVIKSDLTKGFNPKYPDGFANGKIVQWAPQEKVLAHPSVACFLTHCGWNSTLESLSNAVPFLCWPQFGDQHYVQSCICDGWKVGLPLKKDDNGIITSHEIKRKIEELFSDDDIRANSLKLKNMARESVGKGGSSAKNLEYFIEQIKH</sequence>
<name>A0A7N2MJ96_QUELO</name>
<keyword evidence="4" id="KW-1185">Reference proteome</keyword>
<protein>
    <recommendedName>
        <fullName evidence="5">Glycosyltransferase</fullName>
    </recommendedName>
</protein>
<dbReference type="OrthoDB" id="5835829at2759"/>
<dbReference type="InterPro" id="IPR002213">
    <property type="entry name" value="UDP_glucos_trans"/>
</dbReference>
<dbReference type="PANTHER" id="PTHR11926:SF1412">
    <property type="entry name" value="UDP-GLYCOSYLTRANSFERASE 83A1-LIKE"/>
    <property type="match status" value="1"/>
</dbReference>
<dbReference type="AlphaFoldDB" id="A0A7N2MJ96"/>
<keyword evidence="2" id="KW-0808">Transferase</keyword>
<reference evidence="3" key="2">
    <citation type="submission" date="2021-01" db="UniProtKB">
        <authorList>
            <consortium name="EnsemblPlants"/>
        </authorList>
    </citation>
    <scope>IDENTIFICATION</scope>
</reference>
<dbReference type="GeneID" id="115960450"/>
<dbReference type="InParanoid" id="A0A7N2MJ96"/>
<dbReference type="GO" id="GO:0080043">
    <property type="term" value="F:quercetin 3-O-glucosyltransferase activity"/>
    <property type="evidence" value="ECO:0007669"/>
    <property type="project" value="TreeGrafter"/>
</dbReference>
<dbReference type="FunFam" id="3.40.50.2000:FF:000056">
    <property type="entry name" value="Glycosyltransferase"/>
    <property type="match status" value="1"/>
</dbReference>
<dbReference type="CDD" id="cd03784">
    <property type="entry name" value="GT1_Gtf-like"/>
    <property type="match status" value="1"/>
</dbReference>
<evidence type="ECO:0000313" key="3">
    <source>
        <dbReference type="EnsemblPlants" id="QL09p026959:mrna"/>
    </source>
</evidence>
<dbReference type="EnsemblPlants" id="QL09p026959:mrna">
    <property type="protein sequence ID" value="QL09p026959:mrna"/>
    <property type="gene ID" value="QL09p026959"/>
</dbReference>
<reference evidence="3 4" key="1">
    <citation type="journal article" date="2016" name="G3 (Bethesda)">
        <title>First Draft Assembly and Annotation of the Genome of a California Endemic Oak Quercus lobata Nee (Fagaceae).</title>
        <authorList>
            <person name="Sork V.L."/>
            <person name="Fitz-Gibbon S.T."/>
            <person name="Puiu D."/>
            <person name="Crepeau M."/>
            <person name="Gugger P.F."/>
            <person name="Sherman R."/>
            <person name="Stevens K."/>
            <person name="Langley C.H."/>
            <person name="Pellegrini M."/>
            <person name="Salzberg S.L."/>
        </authorList>
    </citation>
    <scope>NUCLEOTIDE SEQUENCE [LARGE SCALE GENOMIC DNA]</scope>
    <source>
        <strain evidence="3 4">cv. SW786</strain>
    </source>
</reference>
<dbReference type="RefSeq" id="XP_030935229.1">
    <property type="nucleotide sequence ID" value="XM_031079369.1"/>
</dbReference>
<proteinExistence type="inferred from homology"/>
<dbReference type="EMBL" id="LRBV02000009">
    <property type="status" value="NOT_ANNOTATED_CDS"/>
    <property type="molecule type" value="Genomic_DNA"/>
</dbReference>
<dbReference type="Gene3D" id="3.40.50.2000">
    <property type="entry name" value="Glycogen Phosphorylase B"/>
    <property type="match status" value="2"/>
</dbReference>
<dbReference type="SUPFAM" id="SSF53756">
    <property type="entry name" value="UDP-Glycosyltransferase/glycogen phosphorylase"/>
    <property type="match status" value="1"/>
</dbReference>
<dbReference type="PANTHER" id="PTHR11926">
    <property type="entry name" value="GLUCOSYL/GLUCURONOSYL TRANSFERASES"/>
    <property type="match status" value="1"/>
</dbReference>
<dbReference type="Gramene" id="QL09p026959:mrna">
    <property type="protein sequence ID" value="QL09p026959:mrna"/>
    <property type="gene ID" value="QL09p026959"/>
</dbReference>
<dbReference type="Pfam" id="PF00201">
    <property type="entry name" value="UDPGT"/>
    <property type="match status" value="1"/>
</dbReference>
<dbReference type="OMA" id="CICNGYK"/>
<dbReference type="Proteomes" id="UP000594261">
    <property type="component" value="Chromosome 9"/>
</dbReference>
<accession>A0A7N2MJ96</accession>
<evidence type="ECO:0000256" key="1">
    <source>
        <dbReference type="ARBA" id="ARBA00009995"/>
    </source>
</evidence>
<evidence type="ECO:0000313" key="4">
    <source>
        <dbReference type="Proteomes" id="UP000594261"/>
    </source>
</evidence>
<dbReference type="KEGG" id="qlo:115960450"/>
<comment type="similarity">
    <text evidence="1">Belongs to the UDP-glycosyltransferase family.</text>
</comment>
<evidence type="ECO:0000256" key="2">
    <source>
        <dbReference type="ARBA" id="ARBA00022679"/>
    </source>
</evidence>